<name>A0A0R3S494_9BILA</name>
<evidence type="ECO:0000313" key="3">
    <source>
        <dbReference type="Proteomes" id="UP000050640"/>
    </source>
</evidence>
<feature type="region of interest" description="Disordered" evidence="1">
    <location>
        <begin position="25"/>
        <end position="118"/>
    </location>
</feature>
<feature type="compositionally biased region" description="Polar residues" evidence="1">
    <location>
        <begin position="52"/>
        <end position="81"/>
    </location>
</feature>
<dbReference type="AlphaFoldDB" id="A0A0R3S494"/>
<feature type="compositionally biased region" description="Polar residues" evidence="1">
    <location>
        <begin position="108"/>
        <end position="118"/>
    </location>
</feature>
<protein>
    <submittedName>
        <fullName evidence="4">Secreted protein</fullName>
    </submittedName>
</protein>
<sequence>FIYWYFFLGLLYPFCSTPLSRSPRCEFSQSSSAADGSMLPRGNRPRELRITPPSSSLMMRTTDNVGNNTSKHPTGVYSTSFRVHGISGGTTPANGPSTSVVVDEMVPMNSTTNSRKVK</sequence>
<evidence type="ECO:0000256" key="1">
    <source>
        <dbReference type="SAM" id="MobiDB-lite"/>
    </source>
</evidence>
<dbReference type="Proteomes" id="UP000050640">
    <property type="component" value="Unplaced"/>
</dbReference>
<organism evidence="3 4">
    <name type="scientific">Elaeophora elaphi</name>
    <dbReference type="NCBI Taxonomy" id="1147741"/>
    <lineage>
        <taxon>Eukaryota</taxon>
        <taxon>Metazoa</taxon>
        <taxon>Ecdysozoa</taxon>
        <taxon>Nematoda</taxon>
        <taxon>Chromadorea</taxon>
        <taxon>Rhabditida</taxon>
        <taxon>Spirurina</taxon>
        <taxon>Spiruromorpha</taxon>
        <taxon>Filarioidea</taxon>
        <taxon>Onchocercidae</taxon>
        <taxon>Elaeophora</taxon>
    </lineage>
</organism>
<evidence type="ECO:0000313" key="4">
    <source>
        <dbReference type="WBParaSite" id="EEL_0000960901-mRNA-1"/>
    </source>
</evidence>
<dbReference type="WBParaSite" id="EEL_0000960901-mRNA-1">
    <property type="protein sequence ID" value="EEL_0000960901-mRNA-1"/>
    <property type="gene ID" value="EEL_0000960901"/>
</dbReference>
<reference evidence="4" key="1">
    <citation type="submission" date="2017-02" db="UniProtKB">
        <authorList>
            <consortium name="WormBaseParasite"/>
        </authorList>
    </citation>
    <scope>IDENTIFICATION</scope>
</reference>
<accession>A0A0R3S494</accession>
<proteinExistence type="predicted"/>
<keyword evidence="2" id="KW-0732">Signal</keyword>
<feature type="chain" id="PRO_5006448004" evidence="2">
    <location>
        <begin position="23"/>
        <end position="118"/>
    </location>
</feature>
<keyword evidence="3" id="KW-1185">Reference proteome</keyword>
<evidence type="ECO:0000256" key="2">
    <source>
        <dbReference type="SAM" id="SignalP"/>
    </source>
</evidence>
<feature type="signal peptide" evidence="2">
    <location>
        <begin position="1"/>
        <end position="22"/>
    </location>
</feature>
<feature type="compositionally biased region" description="Polar residues" evidence="1">
    <location>
        <begin position="89"/>
        <end position="100"/>
    </location>
</feature>